<dbReference type="EMBL" id="BPTT01000001">
    <property type="protein sequence ID" value="GJG32982.1"/>
    <property type="molecule type" value="Genomic_DNA"/>
</dbReference>
<dbReference type="AlphaFoldDB" id="A0AA37I219"/>
<dbReference type="Proteomes" id="UP000887097">
    <property type="component" value="Unassembled WGS sequence"/>
</dbReference>
<proteinExistence type="predicted"/>
<sequence>MKNSNIPDNTKSLARYIEQAHEIWGNRYDYSESVYDGGKKPIIIYCPKHDYHFRVAMAQNHIMKPHGTFTPTGCPICRAEITHKTDYGKDWNKYLKLCEKNSRVGRIQAISSRKAKTPMQIAAEKAAKEAKKREKEAYLQHWHGKSFEEARFIERVHNMYGDQLDTSLVDYQGNDKNVTLICRDHGIFEIKPRILLVGISKGDYKRPPHGCWKCCGIPAPKDNPKLTAKEFYRRVNIIYRNNDFSFERKRKVSVHTKISVTCAKHGKIIHDAKWWLDGKGCDYCNGKFWPADWIKNAQAVHGDKFQYVGVPPRTKADYIHYICKEHGLQKQRYDVHVSQGCGCPKCANYPNKKPPLQRCDEWIAQCEAKYGKNRYDYCRAHEDYVNNDSLIWIRCCIHDHWFQTTPDNNLRTVNGSCPLCAAEFKESMGEAEVRRWLQKHDIIEFIQEQPIPNNDPTLPLQYLSADFWLPSYNGHNIIIEFHGEQHYEDIDFYYKGRIRNFTVQQHRDRYLRKYSKDNDIRLIEIPYWDLDRIDEILTKELLSKEV</sequence>
<dbReference type="RefSeq" id="WP_013065347.1">
    <property type="nucleotide sequence ID" value="NZ_BPTT01000001.1"/>
</dbReference>
<name>A0AA37I219_XYLRU</name>
<accession>A0AA37I219</accession>
<reference evidence="1" key="1">
    <citation type="submission" date="2021-08" db="EMBL/GenBank/DDBJ databases">
        <title>Prevotella lacticifex sp. nov., isolated from rumen of cow.</title>
        <authorList>
            <person name="Shinkai T."/>
            <person name="Ikeyama N."/>
            <person name="Kumagai M."/>
            <person name="Ohmori H."/>
            <person name="Sakamoto M."/>
            <person name="Ohkuma M."/>
            <person name="Mitsumori M."/>
        </authorList>
    </citation>
    <scope>NUCLEOTIDE SEQUENCE</scope>
    <source>
        <strain evidence="1">JCM 8259</strain>
    </source>
</reference>
<dbReference type="GeneID" id="31500127"/>
<organism evidence="1 2">
    <name type="scientific">Xylanibacter ruminicola</name>
    <name type="common">Prevotella ruminicola</name>
    <dbReference type="NCBI Taxonomy" id="839"/>
    <lineage>
        <taxon>Bacteria</taxon>
        <taxon>Pseudomonadati</taxon>
        <taxon>Bacteroidota</taxon>
        <taxon>Bacteroidia</taxon>
        <taxon>Bacteroidales</taxon>
        <taxon>Prevotellaceae</taxon>
        <taxon>Xylanibacter</taxon>
    </lineage>
</organism>
<evidence type="ECO:0000313" key="2">
    <source>
        <dbReference type="Proteomes" id="UP000887097"/>
    </source>
</evidence>
<dbReference type="Gene3D" id="3.40.960.10">
    <property type="entry name" value="VSR Endonuclease"/>
    <property type="match status" value="1"/>
</dbReference>
<gene>
    <name evidence="1" type="ORF">PRMUPPPA20_10910</name>
</gene>
<protein>
    <submittedName>
        <fullName evidence="1">Uncharacterized protein</fullName>
    </submittedName>
</protein>
<comment type="caution">
    <text evidence="1">The sequence shown here is derived from an EMBL/GenBank/DDBJ whole genome shotgun (WGS) entry which is preliminary data.</text>
</comment>
<evidence type="ECO:0000313" key="1">
    <source>
        <dbReference type="EMBL" id="GJG32982.1"/>
    </source>
</evidence>